<gene>
    <name evidence="1" type="ORF">ALO53_05216</name>
</gene>
<evidence type="ECO:0000313" key="1">
    <source>
        <dbReference type="EMBL" id="KPX81827.1"/>
    </source>
</evidence>
<dbReference type="EMBL" id="LJQO01000009">
    <property type="protein sequence ID" value="KPX81827.1"/>
    <property type="molecule type" value="Genomic_DNA"/>
</dbReference>
<evidence type="ECO:0000313" key="2">
    <source>
        <dbReference type="Proteomes" id="UP000050469"/>
    </source>
</evidence>
<dbReference type="PATRIC" id="fig|251724.3.peg.4574"/>
<feature type="non-terminal residue" evidence="1">
    <location>
        <position position="98"/>
    </location>
</feature>
<organism evidence="1 2">
    <name type="scientific">Pseudomonas amygdali pv. photiniae</name>
    <dbReference type="NCBI Taxonomy" id="251724"/>
    <lineage>
        <taxon>Bacteria</taxon>
        <taxon>Pseudomonadati</taxon>
        <taxon>Pseudomonadota</taxon>
        <taxon>Gammaproteobacteria</taxon>
        <taxon>Pseudomonadales</taxon>
        <taxon>Pseudomonadaceae</taxon>
        <taxon>Pseudomonas</taxon>
        <taxon>Pseudomonas amygdali</taxon>
    </lineage>
</organism>
<proteinExistence type="predicted"/>
<name>A0A0P9UVE5_PSEA0</name>
<protein>
    <submittedName>
        <fullName evidence="1">VirB4</fullName>
    </submittedName>
</protein>
<sequence length="98" mass="11472">MEAVMAHTNVRNRSMSLLLRNIPEQGENCLRTRLSKWCRLAGEGRVGQYAWVLDSPVNQFDAQTYRRLAFDCTQLLKNNYAEKHPEVMEAFLNTLFYM</sequence>
<accession>A0A0P9UVE5</accession>
<dbReference type="Proteomes" id="UP000050469">
    <property type="component" value="Unassembled WGS sequence"/>
</dbReference>
<comment type="caution">
    <text evidence="1">The sequence shown here is derived from an EMBL/GenBank/DDBJ whole genome shotgun (WGS) entry which is preliminary data.</text>
</comment>
<dbReference type="AlphaFoldDB" id="A0A0P9UVE5"/>
<reference evidence="1 2" key="1">
    <citation type="submission" date="2015-09" db="EMBL/GenBank/DDBJ databases">
        <title>Genome announcement of multiple Pseudomonas syringae strains.</title>
        <authorList>
            <person name="Thakur S."/>
            <person name="Wang P.W."/>
            <person name="Gong Y."/>
            <person name="Weir B.S."/>
            <person name="Guttman D.S."/>
        </authorList>
    </citation>
    <scope>NUCLEOTIDE SEQUENCE [LARGE SCALE GENOMIC DNA]</scope>
    <source>
        <strain evidence="1 2">ICMP7840</strain>
    </source>
</reference>